<proteinExistence type="predicted"/>
<accession>A0A0C3D6Y2</accession>
<reference evidence="1 2" key="1">
    <citation type="submission" date="2014-04" db="EMBL/GenBank/DDBJ databases">
        <authorList>
            <consortium name="DOE Joint Genome Institute"/>
            <person name="Kuo A."/>
            <person name="Kohler A."/>
            <person name="Nagy L.G."/>
            <person name="Floudas D."/>
            <person name="Copeland A."/>
            <person name="Barry K.W."/>
            <person name="Cichocki N."/>
            <person name="Veneault-Fourrey C."/>
            <person name="LaButti K."/>
            <person name="Lindquist E.A."/>
            <person name="Lipzen A."/>
            <person name="Lundell T."/>
            <person name="Morin E."/>
            <person name="Murat C."/>
            <person name="Sun H."/>
            <person name="Tunlid A."/>
            <person name="Henrissat B."/>
            <person name="Grigoriev I.V."/>
            <person name="Hibbett D.S."/>
            <person name="Martin F."/>
            <person name="Nordberg H.P."/>
            <person name="Cantor M.N."/>
            <person name="Hua S.X."/>
        </authorList>
    </citation>
    <scope>NUCLEOTIDE SEQUENCE [LARGE SCALE GENOMIC DNA]</scope>
    <source>
        <strain evidence="1 2">Foug A</strain>
    </source>
</reference>
<dbReference type="Proteomes" id="UP000053989">
    <property type="component" value="Unassembled WGS sequence"/>
</dbReference>
<dbReference type="EMBL" id="KN822236">
    <property type="protein sequence ID" value="KIM51851.1"/>
    <property type="molecule type" value="Genomic_DNA"/>
</dbReference>
<dbReference type="InParanoid" id="A0A0C3D6Y2"/>
<reference evidence="2" key="2">
    <citation type="submission" date="2015-01" db="EMBL/GenBank/DDBJ databases">
        <title>Evolutionary Origins and Diversification of the Mycorrhizal Mutualists.</title>
        <authorList>
            <consortium name="DOE Joint Genome Institute"/>
            <consortium name="Mycorrhizal Genomics Consortium"/>
            <person name="Kohler A."/>
            <person name="Kuo A."/>
            <person name="Nagy L.G."/>
            <person name="Floudas D."/>
            <person name="Copeland A."/>
            <person name="Barry K.W."/>
            <person name="Cichocki N."/>
            <person name="Veneault-Fourrey C."/>
            <person name="LaButti K."/>
            <person name="Lindquist E.A."/>
            <person name="Lipzen A."/>
            <person name="Lundell T."/>
            <person name="Morin E."/>
            <person name="Murat C."/>
            <person name="Riley R."/>
            <person name="Ohm R."/>
            <person name="Sun H."/>
            <person name="Tunlid A."/>
            <person name="Henrissat B."/>
            <person name="Grigoriev I.V."/>
            <person name="Hibbett D.S."/>
            <person name="Martin F."/>
        </authorList>
    </citation>
    <scope>NUCLEOTIDE SEQUENCE [LARGE SCALE GENOMIC DNA]</scope>
    <source>
        <strain evidence="2">Foug A</strain>
    </source>
</reference>
<evidence type="ECO:0000313" key="1">
    <source>
        <dbReference type="EMBL" id="KIM51851.1"/>
    </source>
</evidence>
<organism evidence="1 2">
    <name type="scientific">Scleroderma citrinum Foug A</name>
    <dbReference type="NCBI Taxonomy" id="1036808"/>
    <lineage>
        <taxon>Eukaryota</taxon>
        <taxon>Fungi</taxon>
        <taxon>Dikarya</taxon>
        <taxon>Basidiomycota</taxon>
        <taxon>Agaricomycotina</taxon>
        <taxon>Agaricomycetes</taxon>
        <taxon>Agaricomycetidae</taxon>
        <taxon>Boletales</taxon>
        <taxon>Sclerodermatineae</taxon>
        <taxon>Sclerodermataceae</taxon>
        <taxon>Scleroderma</taxon>
    </lineage>
</organism>
<gene>
    <name evidence="1" type="ORF">SCLCIDRAFT_602953</name>
</gene>
<sequence length="145" mass="16531">MQDSKEEEFKDQSMTSPSCLTLFCNICNIAESPASIMYRARAMYNPVHVLSRKSTRQHRNVFIWCTESHSLALAYRWITDAVLSQARSHTWEEAETYTLFPVEVRPSMVLTYSVHKNGAGLSRESQDIIAPGDYGLYTIGSSERE</sequence>
<protein>
    <submittedName>
        <fullName evidence="1">Uncharacterized protein</fullName>
    </submittedName>
</protein>
<keyword evidence="2" id="KW-1185">Reference proteome</keyword>
<name>A0A0C3D6Y2_9AGAM</name>
<evidence type="ECO:0000313" key="2">
    <source>
        <dbReference type="Proteomes" id="UP000053989"/>
    </source>
</evidence>
<dbReference type="AlphaFoldDB" id="A0A0C3D6Y2"/>
<dbReference type="HOGENOM" id="CLU_1787961_0_0_1"/>
<dbReference type="OrthoDB" id="3263651at2759"/>